<sequence>MRSKRRQNGLSCGNNTAALPPMLLGDFETAQRAQSAVTAFQPILPQLAEHLARRIKEDLFFQIHIKSGSSSRWAALLSLFVFKIPSSGSTASTVT</sequence>
<protein>
    <submittedName>
        <fullName evidence="1">Uncharacterized protein</fullName>
    </submittedName>
</protein>
<dbReference type="AlphaFoldDB" id="A0A5P8M4U9"/>
<reference evidence="1 2" key="1">
    <citation type="submission" date="2019-10" db="EMBL/GenBank/DDBJ databases">
        <title>The completed genome of Lactobacillus harbinensis M1.</title>
        <authorList>
            <person name="Zheng Y."/>
        </authorList>
    </citation>
    <scope>NUCLEOTIDE SEQUENCE [LARGE SCALE GENOMIC DNA]</scope>
    <source>
        <strain evidence="1 2">M1</strain>
    </source>
</reference>
<dbReference type="KEGG" id="lhb:D1010_09025"/>
<accession>A0A5P8M4U9</accession>
<dbReference type="EMBL" id="CP045143">
    <property type="protein sequence ID" value="QFR23536.1"/>
    <property type="molecule type" value="Genomic_DNA"/>
</dbReference>
<name>A0A5P8M4U9_9LACO</name>
<dbReference type="Proteomes" id="UP000326779">
    <property type="component" value="Chromosome"/>
</dbReference>
<organism evidence="1 2">
    <name type="scientific">Schleiferilactobacillus harbinensis</name>
    <dbReference type="NCBI Taxonomy" id="304207"/>
    <lineage>
        <taxon>Bacteria</taxon>
        <taxon>Bacillati</taxon>
        <taxon>Bacillota</taxon>
        <taxon>Bacilli</taxon>
        <taxon>Lactobacillales</taxon>
        <taxon>Lactobacillaceae</taxon>
        <taxon>Schleiferilactobacillus</taxon>
    </lineage>
</organism>
<evidence type="ECO:0000313" key="1">
    <source>
        <dbReference type="EMBL" id="QFR23536.1"/>
    </source>
</evidence>
<proteinExistence type="predicted"/>
<gene>
    <name evidence="1" type="ORF">D1010_09025</name>
</gene>
<evidence type="ECO:0000313" key="2">
    <source>
        <dbReference type="Proteomes" id="UP000326779"/>
    </source>
</evidence>